<dbReference type="RefSeq" id="XP_016261368.1">
    <property type="nucleotide sequence ID" value="XM_016407888.1"/>
</dbReference>
<keyword evidence="3" id="KW-0238">DNA-binding</keyword>
<dbReference type="InterPro" id="IPR050797">
    <property type="entry name" value="Carb_Metab_Trans_Reg"/>
</dbReference>
<dbReference type="SUPFAM" id="SSF57701">
    <property type="entry name" value="Zn2/Cys6 DNA-binding domain"/>
    <property type="match status" value="1"/>
</dbReference>
<dbReference type="InterPro" id="IPR007219">
    <property type="entry name" value="XnlR_reg_dom"/>
</dbReference>
<dbReference type="CDD" id="cd12148">
    <property type="entry name" value="fungal_TF_MHR"/>
    <property type="match status" value="1"/>
</dbReference>
<keyword evidence="9" id="KW-1185">Reference proteome</keyword>
<dbReference type="HOGENOM" id="CLU_006632_3_0_1"/>
<keyword evidence="4" id="KW-0804">Transcription</keyword>
<evidence type="ECO:0000256" key="3">
    <source>
        <dbReference type="ARBA" id="ARBA00023125"/>
    </source>
</evidence>
<feature type="region of interest" description="Disordered" evidence="6">
    <location>
        <begin position="1"/>
        <end position="24"/>
    </location>
</feature>
<organism evidence="8 9">
    <name type="scientific">Exophiala oligosperma</name>
    <dbReference type="NCBI Taxonomy" id="215243"/>
    <lineage>
        <taxon>Eukaryota</taxon>
        <taxon>Fungi</taxon>
        <taxon>Dikarya</taxon>
        <taxon>Ascomycota</taxon>
        <taxon>Pezizomycotina</taxon>
        <taxon>Eurotiomycetes</taxon>
        <taxon>Chaetothyriomycetidae</taxon>
        <taxon>Chaetothyriales</taxon>
        <taxon>Herpotrichiellaceae</taxon>
        <taxon>Exophiala</taxon>
    </lineage>
</organism>
<dbReference type="GO" id="GO:0003677">
    <property type="term" value="F:DNA binding"/>
    <property type="evidence" value="ECO:0007669"/>
    <property type="project" value="UniProtKB-KW"/>
</dbReference>
<gene>
    <name evidence="8" type="ORF">PV06_06735</name>
</gene>
<protein>
    <recommendedName>
        <fullName evidence="7">Zn(2)-C6 fungal-type domain-containing protein</fullName>
    </recommendedName>
</protein>
<sequence length="754" mass="85496">MNDGHNQNDGDAGRPYRSRKNRPCDACRRRKVLCDQPNGAPCIRCSRLSQKCTFDEGPRKRLRSPGGQREPANDQERQWPDEASFTFSPGAFSRPMPDFASFENGLSSPFTYIFEEAAHLDHTISAERFPTDIRPDQTSRDISDVLAALDEDQRSQIQALATLQDHQDDSERPQSLHTGEQVDLDHQTSLESIPDAFSFYIGPTGTSDIYLLRRQTFLNSSLSANVASGIKFQLTEKPDRRSNLSDQNPCIGEFEGLGPLPPTIFGVTDNSLVANAEPRESPEVIKQAWSEFWALIEPDVALRLVRLYLRFIEPQFPILFLDQIPNNQESLGSMNLALLAGMCAIALPFALYDEALYRLQPRPPSSQQLYRICWLALWHDFHAPTLVTIQSCLIFQHRLPTNPVLSDTAFKWTLMASAVAAAHTVGLHRDPTEWHLIPLNECKLRRRLWWALVAMEKWHALARGMPSHIRDDESDVQPLQIQDLSGNSDATEDGLHFFCLVTLTSLLSEIQNTFYTVRAIKTTANDLHTSLDLGRSIRIRLQEWKDGLPDFLKFRRRDLELASRQGPPSEQIARRLDSTGSLHLSYITAHMTLFRALLRPLDLWTNIAKHDTAKARTMYDIALAVVRGALLCVRELVEFMEDLTNSHWNAFWHSWSRPNFAMAGTFMVHLLQITSPDMDLAYPSVSNQAEPRPESLYFIEEHKELQTLIQRWRWANRSCTNNAAGARGLTNLGLFKVETLLSSLGISLLAVESD</sequence>
<dbReference type="GO" id="GO:0005634">
    <property type="term" value="C:nucleus"/>
    <property type="evidence" value="ECO:0007669"/>
    <property type="project" value="TreeGrafter"/>
</dbReference>
<dbReference type="InterPro" id="IPR001138">
    <property type="entry name" value="Zn2Cys6_DnaBD"/>
</dbReference>
<dbReference type="GO" id="GO:0000981">
    <property type="term" value="F:DNA-binding transcription factor activity, RNA polymerase II-specific"/>
    <property type="evidence" value="ECO:0007669"/>
    <property type="project" value="InterPro"/>
</dbReference>
<dbReference type="Proteomes" id="UP000053342">
    <property type="component" value="Unassembled WGS sequence"/>
</dbReference>
<dbReference type="GO" id="GO:0008270">
    <property type="term" value="F:zinc ion binding"/>
    <property type="evidence" value="ECO:0007669"/>
    <property type="project" value="InterPro"/>
</dbReference>
<dbReference type="OrthoDB" id="4118475at2759"/>
<dbReference type="SMART" id="SM00906">
    <property type="entry name" value="Fungal_trans"/>
    <property type="match status" value="1"/>
</dbReference>
<evidence type="ECO:0000256" key="2">
    <source>
        <dbReference type="ARBA" id="ARBA00023015"/>
    </source>
</evidence>
<reference evidence="8 9" key="1">
    <citation type="submission" date="2015-01" db="EMBL/GenBank/DDBJ databases">
        <title>The Genome Sequence of Exophiala oligosperma CBS72588.</title>
        <authorList>
            <consortium name="The Broad Institute Genomics Platform"/>
            <person name="Cuomo C."/>
            <person name="de Hoog S."/>
            <person name="Gorbushina A."/>
            <person name="Stielow B."/>
            <person name="Teixiera M."/>
            <person name="Abouelleil A."/>
            <person name="Chapman S.B."/>
            <person name="Priest M."/>
            <person name="Young S.K."/>
            <person name="Wortman J."/>
            <person name="Nusbaum C."/>
            <person name="Birren B."/>
        </authorList>
    </citation>
    <scope>NUCLEOTIDE SEQUENCE [LARGE SCALE GENOMIC DNA]</scope>
    <source>
        <strain evidence="8 9">CBS 72588</strain>
    </source>
</reference>
<evidence type="ECO:0000256" key="5">
    <source>
        <dbReference type="ARBA" id="ARBA00023242"/>
    </source>
</evidence>
<dbReference type="InterPro" id="IPR036864">
    <property type="entry name" value="Zn2-C6_fun-type_DNA-bd_sf"/>
</dbReference>
<dbReference type="GeneID" id="27358809"/>
<dbReference type="Gene3D" id="4.10.240.10">
    <property type="entry name" value="Zn(2)-C6 fungal-type DNA-binding domain"/>
    <property type="match status" value="1"/>
</dbReference>
<dbReference type="GO" id="GO:0006351">
    <property type="term" value="P:DNA-templated transcription"/>
    <property type="evidence" value="ECO:0007669"/>
    <property type="project" value="InterPro"/>
</dbReference>
<feature type="domain" description="Zn(2)-C6 fungal-type" evidence="7">
    <location>
        <begin position="23"/>
        <end position="54"/>
    </location>
</feature>
<dbReference type="AlphaFoldDB" id="A0A0D2BUM7"/>
<feature type="compositionally biased region" description="Basic and acidic residues" evidence="6">
    <location>
        <begin position="1"/>
        <end position="14"/>
    </location>
</feature>
<dbReference type="PROSITE" id="PS00463">
    <property type="entry name" value="ZN2_CY6_FUNGAL_1"/>
    <property type="match status" value="1"/>
</dbReference>
<dbReference type="EMBL" id="KN847337">
    <property type="protein sequence ID" value="KIW41152.1"/>
    <property type="molecule type" value="Genomic_DNA"/>
</dbReference>
<feature type="region of interest" description="Disordered" evidence="6">
    <location>
        <begin position="56"/>
        <end position="83"/>
    </location>
</feature>
<feature type="compositionally biased region" description="Basic and acidic residues" evidence="6">
    <location>
        <begin position="71"/>
        <end position="80"/>
    </location>
</feature>
<keyword evidence="2" id="KW-0805">Transcription regulation</keyword>
<dbReference type="VEuPathDB" id="FungiDB:PV06_06735"/>
<dbReference type="SMART" id="SM00066">
    <property type="entry name" value="GAL4"/>
    <property type="match status" value="1"/>
</dbReference>
<keyword evidence="1" id="KW-0479">Metal-binding</keyword>
<evidence type="ECO:0000256" key="4">
    <source>
        <dbReference type="ARBA" id="ARBA00023163"/>
    </source>
</evidence>
<evidence type="ECO:0000313" key="8">
    <source>
        <dbReference type="EMBL" id="KIW41152.1"/>
    </source>
</evidence>
<dbReference type="Pfam" id="PF00172">
    <property type="entry name" value="Zn_clus"/>
    <property type="match status" value="1"/>
</dbReference>
<evidence type="ECO:0000256" key="1">
    <source>
        <dbReference type="ARBA" id="ARBA00022723"/>
    </source>
</evidence>
<dbReference type="STRING" id="215243.A0A0D2BUM7"/>
<evidence type="ECO:0000259" key="7">
    <source>
        <dbReference type="PROSITE" id="PS50048"/>
    </source>
</evidence>
<evidence type="ECO:0000313" key="9">
    <source>
        <dbReference type="Proteomes" id="UP000053342"/>
    </source>
</evidence>
<dbReference type="PANTHER" id="PTHR31668">
    <property type="entry name" value="GLUCOSE TRANSPORT TRANSCRIPTION REGULATOR RGT1-RELATED-RELATED"/>
    <property type="match status" value="1"/>
</dbReference>
<dbReference type="Pfam" id="PF04082">
    <property type="entry name" value="Fungal_trans"/>
    <property type="match status" value="1"/>
</dbReference>
<dbReference type="PROSITE" id="PS50048">
    <property type="entry name" value="ZN2_CY6_FUNGAL_2"/>
    <property type="match status" value="1"/>
</dbReference>
<dbReference type="GO" id="GO:0001080">
    <property type="term" value="P:nitrogen catabolite activation of transcription from RNA polymerase II promoter"/>
    <property type="evidence" value="ECO:0007669"/>
    <property type="project" value="TreeGrafter"/>
</dbReference>
<keyword evidence="5" id="KW-0539">Nucleus</keyword>
<evidence type="ECO:0000256" key="6">
    <source>
        <dbReference type="SAM" id="MobiDB-lite"/>
    </source>
</evidence>
<proteinExistence type="predicted"/>
<accession>A0A0D2BUM7</accession>
<dbReference type="PANTHER" id="PTHR31668:SF4">
    <property type="entry name" value="TRANSCRIPTIONAL ACTIVATOR PROTEIN DAL81"/>
    <property type="match status" value="1"/>
</dbReference>
<dbReference type="CDD" id="cd00067">
    <property type="entry name" value="GAL4"/>
    <property type="match status" value="1"/>
</dbReference>
<name>A0A0D2BUM7_9EURO</name>